<evidence type="ECO:0000313" key="2">
    <source>
        <dbReference type="Proteomes" id="UP000198588"/>
    </source>
</evidence>
<gene>
    <name evidence="1" type="ORF">SAMN02927914_00159</name>
</gene>
<dbReference type="AlphaFoldDB" id="A0A1G5V126"/>
<name>A0A1G5V126_9HYPH</name>
<dbReference type="Proteomes" id="UP000198588">
    <property type="component" value="Unassembled WGS sequence"/>
</dbReference>
<dbReference type="OrthoDB" id="8085906at2"/>
<dbReference type="EMBL" id="FMXM01000002">
    <property type="protein sequence ID" value="SDA39560.1"/>
    <property type="molecule type" value="Genomic_DNA"/>
</dbReference>
<organism evidence="1 2">
    <name type="scientific">Mesorhizobium qingshengii</name>
    <dbReference type="NCBI Taxonomy" id="1165689"/>
    <lineage>
        <taxon>Bacteria</taxon>
        <taxon>Pseudomonadati</taxon>
        <taxon>Pseudomonadota</taxon>
        <taxon>Alphaproteobacteria</taxon>
        <taxon>Hyphomicrobiales</taxon>
        <taxon>Phyllobacteriaceae</taxon>
        <taxon>Mesorhizobium</taxon>
    </lineage>
</organism>
<dbReference type="RefSeq" id="WP_143019370.1">
    <property type="nucleotide sequence ID" value="NZ_FMXM01000002.1"/>
</dbReference>
<evidence type="ECO:0000313" key="1">
    <source>
        <dbReference type="EMBL" id="SDA39560.1"/>
    </source>
</evidence>
<proteinExistence type="predicted"/>
<reference evidence="1 2" key="1">
    <citation type="submission" date="2016-10" db="EMBL/GenBank/DDBJ databases">
        <authorList>
            <person name="de Groot N.N."/>
        </authorList>
    </citation>
    <scope>NUCLEOTIDE SEQUENCE [LARGE SCALE GENOMIC DNA]</scope>
    <source>
        <strain evidence="1 2">CGMCC 1.12097</strain>
    </source>
</reference>
<accession>A0A1G5V126</accession>
<sequence length="90" mass="9933">MADRPWKGVVDTIADLRDHGMGLRGHCRAPNCSGSRELNLDKLIKLFGEEYVFINDKEIGRQFICTECGRTGGTITVIANTMPAGWSSPH</sequence>
<dbReference type="STRING" id="1165689.SAMN02927914_00159"/>
<protein>
    <submittedName>
        <fullName evidence="1">Uncharacterized protein</fullName>
    </submittedName>
</protein>